<reference evidence="4" key="1">
    <citation type="journal article" date="2006" name="PLoS Biol.">
        <title>Macronuclear genome sequence of the ciliate Tetrahymena thermophila, a model eukaryote.</title>
        <authorList>
            <person name="Eisen J.A."/>
            <person name="Coyne R.S."/>
            <person name="Wu M."/>
            <person name="Wu D."/>
            <person name="Thiagarajan M."/>
            <person name="Wortman J.R."/>
            <person name="Badger J.H."/>
            <person name="Ren Q."/>
            <person name="Amedeo P."/>
            <person name="Jones K.M."/>
            <person name="Tallon L.J."/>
            <person name="Delcher A.L."/>
            <person name="Salzberg S.L."/>
            <person name="Silva J.C."/>
            <person name="Haas B.J."/>
            <person name="Majoros W.H."/>
            <person name="Farzad M."/>
            <person name="Carlton J.M."/>
            <person name="Smith R.K. Jr."/>
            <person name="Garg J."/>
            <person name="Pearlman R.E."/>
            <person name="Karrer K.M."/>
            <person name="Sun L."/>
            <person name="Manning G."/>
            <person name="Elde N.C."/>
            <person name="Turkewitz A.P."/>
            <person name="Asai D.J."/>
            <person name="Wilkes D.E."/>
            <person name="Wang Y."/>
            <person name="Cai H."/>
            <person name="Collins K."/>
            <person name="Stewart B.A."/>
            <person name="Lee S.R."/>
            <person name="Wilamowska K."/>
            <person name="Weinberg Z."/>
            <person name="Ruzzo W.L."/>
            <person name="Wloga D."/>
            <person name="Gaertig J."/>
            <person name="Frankel J."/>
            <person name="Tsao C.-C."/>
            <person name="Gorovsky M.A."/>
            <person name="Keeling P.J."/>
            <person name="Waller R.F."/>
            <person name="Patron N.J."/>
            <person name="Cherry J.M."/>
            <person name="Stover N.A."/>
            <person name="Krieger C.J."/>
            <person name="del Toro C."/>
            <person name="Ryder H.F."/>
            <person name="Williamson S.C."/>
            <person name="Barbeau R.A."/>
            <person name="Hamilton E.P."/>
            <person name="Orias E."/>
        </authorList>
    </citation>
    <scope>NUCLEOTIDE SEQUENCE [LARGE SCALE GENOMIC DNA]</scope>
    <source>
        <strain evidence="4">SB210</strain>
    </source>
</reference>
<evidence type="ECO:0000313" key="3">
    <source>
        <dbReference type="EMBL" id="EAS00519.1"/>
    </source>
</evidence>
<dbReference type="STRING" id="312017.I7MKW7"/>
<dbReference type="RefSeq" id="XP_001020764.1">
    <property type="nucleotide sequence ID" value="XM_001020764.1"/>
</dbReference>
<dbReference type="PANTHER" id="PTHR47572:SF4">
    <property type="entry name" value="LACTONASE DRP35"/>
    <property type="match status" value="1"/>
</dbReference>
<evidence type="ECO:0000256" key="1">
    <source>
        <dbReference type="ARBA" id="ARBA00022801"/>
    </source>
</evidence>
<evidence type="ECO:0000313" key="4">
    <source>
        <dbReference type="Proteomes" id="UP000009168"/>
    </source>
</evidence>
<sequence length="300" mass="33299">MSHPQERICEFSANLTSPFEVEGSLYIVSQNGEILSFKDNQLKNEFHFAGQPSSLVIDSSGKMFYLADMAHQSIFARIVNENGQEDIHELIKEYEGQPLLGPHSLAISEQLNSLIFTDSGPFGETSIENPKGSVFMIDLEDKFVRPLALNCLAYPSGLALSTDEKILYVCETCKNRVLRFVLTPQGIFYFSVFATFQGRFGPIACTVSPSDLLYVGRYEFSQLSDEGLISVINTQNGQVVENITLLGSPEISGLAFSTQKSNILYVTENSSQKSCIRVLIQTEEKEDKKGIKGELNASFK</sequence>
<gene>
    <name evidence="3" type="ORF">TTHERM_00408720</name>
</gene>
<dbReference type="OMA" id="YECLAYP"/>
<name>I7MKW7_TETTS</name>
<dbReference type="AlphaFoldDB" id="I7MKW7"/>
<dbReference type="Gene3D" id="2.120.10.30">
    <property type="entry name" value="TolB, C-terminal domain"/>
    <property type="match status" value="1"/>
</dbReference>
<dbReference type="GO" id="GO:0016787">
    <property type="term" value="F:hydrolase activity"/>
    <property type="evidence" value="ECO:0007669"/>
    <property type="project" value="UniProtKB-KW"/>
</dbReference>
<protein>
    <submittedName>
        <fullName evidence="3">SMP-30/gluconolaconase/LRE-like region protein</fullName>
    </submittedName>
</protein>
<evidence type="ECO:0000259" key="2">
    <source>
        <dbReference type="Pfam" id="PF08450"/>
    </source>
</evidence>
<dbReference type="OrthoDB" id="423498at2759"/>
<dbReference type="SUPFAM" id="SSF63829">
    <property type="entry name" value="Calcium-dependent phosphotriesterase"/>
    <property type="match status" value="1"/>
</dbReference>
<dbReference type="InterPro" id="IPR051262">
    <property type="entry name" value="SMP-30/CGR1_Lactonase"/>
</dbReference>
<keyword evidence="1" id="KW-0378">Hydrolase</keyword>
<dbReference type="Pfam" id="PF08450">
    <property type="entry name" value="SGL"/>
    <property type="match status" value="1"/>
</dbReference>
<dbReference type="eggNOG" id="ENOG502R1DI">
    <property type="taxonomic scope" value="Eukaryota"/>
</dbReference>
<dbReference type="InParanoid" id="I7MKW7"/>
<dbReference type="KEGG" id="tet:TTHERM_00408720"/>
<dbReference type="HOGENOM" id="CLU_089135_0_0_1"/>
<accession>I7MKW7</accession>
<keyword evidence="4" id="KW-1185">Reference proteome</keyword>
<dbReference type="InterPro" id="IPR013658">
    <property type="entry name" value="SGL"/>
</dbReference>
<dbReference type="InterPro" id="IPR011042">
    <property type="entry name" value="6-blade_b-propeller_TolB-like"/>
</dbReference>
<feature type="domain" description="SMP-30/Gluconolactonase/LRE-like region" evidence="2">
    <location>
        <begin position="23"/>
        <end position="267"/>
    </location>
</feature>
<dbReference type="EMBL" id="GG662612">
    <property type="protein sequence ID" value="EAS00519.1"/>
    <property type="molecule type" value="Genomic_DNA"/>
</dbReference>
<dbReference type="Proteomes" id="UP000009168">
    <property type="component" value="Unassembled WGS sequence"/>
</dbReference>
<organism evidence="3 4">
    <name type="scientific">Tetrahymena thermophila (strain SB210)</name>
    <dbReference type="NCBI Taxonomy" id="312017"/>
    <lineage>
        <taxon>Eukaryota</taxon>
        <taxon>Sar</taxon>
        <taxon>Alveolata</taxon>
        <taxon>Ciliophora</taxon>
        <taxon>Intramacronucleata</taxon>
        <taxon>Oligohymenophorea</taxon>
        <taxon>Hymenostomatida</taxon>
        <taxon>Tetrahymenina</taxon>
        <taxon>Tetrahymenidae</taxon>
        <taxon>Tetrahymena</taxon>
    </lineage>
</organism>
<proteinExistence type="predicted"/>
<dbReference type="PANTHER" id="PTHR47572">
    <property type="entry name" value="LIPOPROTEIN-RELATED"/>
    <property type="match status" value="1"/>
</dbReference>
<dbReference type="GeneID" id="7845986"/>